<dbReference type="GO" id="GO:0016491">
    <property type="term" value="F:oxidoreductase activity"/>
    <property type="evidence" value="ECO:0007669"/>
    <property type="project" value="UniProtKB-KW"/>
</dbReference>
<keyword evidence="4 5" id="KW-0560">Oxidoreductase</keyword>
<feature type="domain" description="Amine oxidase" evidence="6">
    <location>
        <begin position="17"/>
        <end position="496"/>
    </location>
</feature>
<comment type="pathway">
    <text evidence="1 5">Carotenoid biosynthesis.</text>
</comment>
<dbReference type="RefSeq" id="WP_183116371.1">
    <property type="nucleotide sequence ID" value="NZ_JABEQG010000041.1"/>
</dbReference>
<evidence type="ECO:0000313" key="8">
    <source>
        <dbReference type="Proteomes" id="UP000550787"/>
    </source>
</evidence>
<evidence type="ECO:0000256" key="3">
    <source>
        <dbReference type="ARBA" id="ARBA00022746"/>
    </source>
</evidence>
<reference evidence="7 8" key="1">
    <citation type="submission" date="2020-04" db="EMBL/GenBank/DDBJ databases">
        <title>Description of novel Gluconacetobacter.</title>
        <authorList>
            <person name="Sombolestani A."/>
        </authorList>
    </citation>
    <scope>NUCLEOTIDE SEQUENCE [LARGE SCALE GENOMIC DNA]</scope>
    <source>
        <strain evidence="7 8">LMG 7603</strain>
    </source>
</reference>
<name>A0A7W4NM33_GLUDI</name>
<dbReference type="Pfam" id="PF01593">
    <property type="entry name" value="Amino_oxidase"/>
    <property type="match status" value="1"/>
</dbReference>
<keyword evidence="3 5" id="KW-0125">Carotenoid biosynthesis</keyword>
<dbReference type="InterPro" id="IPR014105">
    <property type="entry name" value="Carotenoid/retinoid_OxRdtase"/>
</dbReference>
<dbReference type="Proteomes" id="UP000550787">
    <property type="component" value="Unassembled WGS sequence"/>
</dbReference>
<proteinExistence type="inferred from homology"/>
<evidence type="ECO:0000256" key="2">
    <source>
        <dbReference type="ARBA" id="ARBA00006046"/>
    </source>
</evidence>
<accession>A0A7W4NM33</accession>
<organism evidence="7 8">
    <name type="scientific">Gluconacetobacter diazotrophicus</name>
    <name type="common">Acetobacter diazotrophicus</name>
    <dbReference type="NCBI Taxonomy" id="33996"/>
    <lineage>
        <taxon>Bacteria</taxon>
        <taxon>Pseudomonadati</taxon>
        <taxon>Pseudomonadota</taxon>
        <taxon>Alphaproteobacteria</taxon>
        <taxon>Acetobacterales</taxon>
        <taxon>Acetobacteraceae</taxon>
        <taxon>Gluconacetobacter</taxon>
    </lineage>
</organism>
<dbReference type="Gene3D" id="3.50.50.60">
    <property type="entry name" value="FAD/NAD(P)-binding domain"/>
    <property type="match status" value="2"/>
</dbReference>
<dbReference type="GO" id="GO:0016117">
    <property type="term" value="P:carotenoid biosynthetic process"/>
    <property type="evidence" value="ECO:0007669"/>
    <property type="project" value="UniProtKB-KW"/>
</dbReference>
<dbReference type="PRINTS" id="PR00419">
    <property type="entry name" value="ADXRDTASE"/>
</dbReference>
<dbReference type="PANTHER" id="PTHR43734">
    <property type="entry name" value="PHYTOENE DESATURASE"/>
    <property type="match status" value="1"/>
</dbReference>
<evidence type="ECO:0000256" key="4">
    <source>
        <dbReference type="ARBA" id="ARBA00023002"/>
    </source>
</evidence>
<dbReference type="InterPro" id="IPR036188">
    <property type="entry name" value="FAD/NAD-bd_sf"/>
</dbReference>
<evidence type="ECO:0000256" key="1">
    <source>
        <dbReference type="ARBA" id="ARBA00004829"/>
    </source>
</evidence>
<evidence type="ECO:0000313" key="7">
    <source>
        <dbReference type="EMBL" id="MBB2157753.1"/>
    </source>
</evidence>
<protein>
    <submittedName>
        <fullName evidence="7">Phytoene desaturase</fullName>
    </submittedName>
</protein>
<evidence type="ECO:0000256" key="5">
    <source>
        <dbReference type="RuleBase" id="RU362075"/>
    </source>
</evidence>
<dbReference type="SUPFAM" id="SSF51905">
    <property type="entry name" value="FAD/NAD(P)-binding domain"/>
    <property type="match status" value="1"/>
</dbReference>
<gene>
    <name evidence="7" type="primary">crtI</name>
    <name evidence="7" type="ORF">HLH33_15810</name>
</gene>
<dbReference type="AlphaFoldDB" id="A0A7W4NM33"/>
<dbReference type="InterPro" id="IPR002937">
    <property type="entry name" value="Amino_oxidase"/>
</dbReference>
<dbReference type="PANTHER" id="PTHR43734:SF1">
    <property type="entry name" value="PHYTOENE DESATURASE"/>
    <property type="match status" value="1"/>
</dbReference>
<comment type="caution">
    <text evidence="7">The sequence shown here is derived from an EMBL/GenBank/DDBJ whole genome shotgun (WGS) entry which is preliminary data.</text>
</comment>
<dbReference type="NCBIfam" id="TIGR02734">
    <property type="entry name" value="crtI_fam"/>
    <property type="match status" value="1"/>
</dbReference>
<dbReference type="EMBL" id="JABEQG010000041">
    <property type="protein sequence ID" value="MBB2157753.1"/>
    <property type="molecule type" value="Genomic_DNA"/>
</dbReference>
<evidence type="ECO:0000259" key="6">
    <source>
        <dbReference type="Pfam" id="PF01593"/>
    </source>
</evidence>
<comment type="similarity">
    <text evidence="2 5">Belongs to the carotenoid/retinoid oxidoreductase family.</text>
</comment>
<sequence>MSDAEDCRVAIIGSGPGGLAAAMLLGHRGAEVTVFESRNDEGGRSGAFTGATQDGIFSFDIGPTFFLYPEMLRSLFAECGLDLDREVSLARLDHHYDLIFEGGPTLSVSSRVDDLEAEIAKISAKDAVGVRPFLTENRRKLEAFAPILQRPFNSLADVARLDMLKALPLLRPHRSVDADLARYFNDPRTRLAFSFQSKYLGMSPYRCPSLFTILGFMEHEFGVHHPIGGTRAVMAAMRRAAERFGVRFRMGEAVSQIAFSGRRAVGVVTANGVQPADAVVVNADFGRAMTRLVPDRLRRRWTDRKIAGKRYSCSTFMLYLGIEGQLDTIGHHSIFLSREYQKNFAEVEAGLTLPQDPSLYVQNACVTDPGLAPAGFSTLYVLMPVGHLREDGLEWSEETRARARALVLARLRDAGFPDLEQRIRFEKIVTPHDWEDEMDVHRGAVFNLAHSLDQMLYLRPHNRFEDLERVYLVGGGTHPGSGLPVIFSGARVSCALLADDLGLDKAPRASKSFAAPMGAFREGEPT</sequence>